<protein>
    <submittedName>
        <fullName evidence="2">G-protein coupled receptors family 1 profile domain-containing protein</fullName>
    </submittedName>
</protein>
<organism evidence="1 2">
    <name type="scientific">Panagrolaimus sp. PS1159</name>
    <dbReference type="NCBI Taxonomy" id="55785"/>
    <lineage>
        <taxon>Eukaryota</taxon>
        <taxon>Metazoa</taxon>
        <taxon>Ecdysozoa</taxon>
        <taxon>Nematoda</taxon>
        <taxon>Chromadorea</taxon>
        <taxon>Rhabditida</taxon>
        <taxon>Tylenchina</taxon>
        <taxon>Panagrolaimomorpha</taxon>
        <taxon>Panagrolaimoidea</taxon>
        <taxon>Panagrolaimidae</taxon>
        <taxon>Panagrolaimus</taxon>
    </lineage>
</organism>
<dbReference type="WBParaSite" id="PS1159_v2.g14071.t1">
    <property type="protein sequence ID" value="PS1159_v2.g14071.t1"/>
    <property type="gene ID" value="PS1159_v2.g14071"/>
</dbReference>
<sequence length="121" mass="14262">MGKNNTRACSSFKIQSEESIKATLLRRQRNIRVCLYIATIQGLLNLPYYLLQILSEFLNEFTNVKVHPAYLYADATFYLIFLSQYPLKSLFVYWLHRDWHKNPGSHAYRPIVSKTLSRSEQ</sequence>
<proteinExistence type="predicted"/>
<evidence type="ECO:0000313" key="2">
    <source>
        <dbReference type="WBParaSite" id="PS1159_v2.g14071.t1"/>
    </source>
</evidence>
<dbReference type="Proteomes" id="UP000887580">
    <property type="component" value="Unplaced"/>
</dbReference>
<reference evidence="2" key="1">
    <citation type="submission" date="2022-11" db="UniProtKB">
        <authorList>
            <consortium name="WormBaseParasite"/>
        </authorList>
    </citation>
    <scope>IDENTIFICATION</scope>
</reference>
<accession>A0AC35F5B8</accession>
<evidence type="ECO:0000313" key="1">
    <source>
        <dbReference type="Proteomes" id="UP000887580"/>
    </source>
</evidence>
<name>A0AC35F5B8_9BILA</name>